<dbReference type="Proteomes" id="UP001497444">
    <property type="component" value="Chromosome 14"/>
</dbReference>
<reference evidence="1" key="1">
    <citation type="submission" date="2024-02" db="EMBL/GenBank/DDBJ databases">
        <authorList>
            <consortium name="ELIXIR-Norway"/>
            <consortium name="Elixir Norway"/>
        </authorList>
    </citation>
    <scope>NUCLEOTIDE SEQUENCE</scope>
</reference>
<dbReference type="EMBL" id="OZ020109">
    <property type="protein sequence ID" value="CAK9261436.1"/>
    <property type="molecule type" value="Genomic_DNA"/>
</dbReference>
<sequence length="174" mass="19641">MTNTALRAGGIASLVQVIKSDTCTSVYVSQRKEDEDLWKSLQQIVRKELEGTKLEISVAQLWLHLAIWYQAYCNVGEAGKTQGFSIVDVQAVTCDWLLENMPPEYGKSNLWDLFNITPAQAEVVDNEQEDFDNHRQEPAEIDHNTIFQQSCNNHQAVGSCRQSSIVGMPQNLRL</sequence>
<protein>
    <submittedName>
        <fullName evidence="1">Uncharacterized protein</fullName>
    </submittedName>
</protein>
<accession>A0ABP0W5C8</accession>
<keyword evidence="2" id="KW-1185">Reference proteome</keyword>
<organism evidence="1 2">
    <name type="scientific">Sphagnum jensenii</name>
    <dbReference type="NCBI Taxonomy" id="128206"/>
    <lineage>
        <taxon>Eukaryota</taxon>
        <taxon>Viridiplantae</taxon>
        <taxon>Streptophyta</taxon>
        <taxon>Embryophyta</taxon>
        <taxon>Bryophyta</taxon>
        <taxon>Sphagnophytina</taxon>
        <taxon>Sphagnopsida</taxon>
        <taxon>Sphagnales</taxon>
        <taxon>Sphagnaceae</taxon>
        <taxon>Sphagnum</taxon>
    </lineage>
</organism>
<name>A0ABP0W5C8_9BRYO</name>
<gene>
    <name evidence="1" type="ORF">CSSPJE1EN1_LOCUS6914</name>
</gene>
<evidence type="ECO:0000313" key="2">
    <source>
        <dbReference type="Proteomes" id="UP001497444"/>
    </source>
</evidence>
<evidence type="ECO:0000313" key="1">
    <source>
        <dbReference type="EMBL" id="CAK9261436.1"/>
    </source>
</evidence>
<proteinExistence type="predicted"/>